<feature type="compositionally biased region" description="Basic and acidic residues" evidence="1">
    <location>
        <begin position="633"/>
        <end position="644"/>
    </location>
</feature>
<reference evidence="3 4" key="1">
    <citation type="journal article" date="2014" name="Int. J. Syst. Evol. Microbiol.">
        <title>Complete genome sequence of Corynebacterium casei LMG S-19264T (=DSM 44701T), isolated from a smear-ripened cheese.</title>
        <authorList>
            <consortium name="US DOE Joint Genome Institute (JGI-PGF)"/>
            <person name="Walter F."/>
            <person name="Albersmeier A."/>
            <person name="Kalinowski J."/>
            <person name="Ruckert C."/>
        </authorList>
    </citation>
    <scope>NUCLEOTIDE SEQUENCE [LARGE SCALE GENOMIC DNA]</scope>
    <source>
        <strain evidence="3 4">KCTC 19473</strain>
    </source>
</reference>
<dbReference type="PANTHER" id="PTHR43056:SF5">
    <property type="entry name" value="PEPTIDASE S9 PROLYL OLIGOPEPTIDASE CATALYTIC DOMAIN-CONTAINING PROTEIN"/>
    <property type="match status" value="1"/>
</dbReference>
<dbReference type="InterPro" id="IPR029058">
    <property type="entry name" value="AB_hydrolase_fold"/>
</dbReference>
<dbReference type="PANTHER" id="PTHR43056">
    <property type="entry name" value="PEPTIDASE S9 PROLYL OLIGOPEPTIDASE"/>
    <property type="match status" value="1"/>
</dbReference>
<gene>
    <name evidence="3" type="ORF">GCM10007147_00450</name>
</gene>
<evidence type="ECO:0000313" key="4">
    <source>
        <dbReference type="Proteomes" id="UP000654947"/>
    </source>
</evidence>
<keyword evidence="4" id="KW-1185">Reference proteome</keyword>
<evidence type="ECO:0000313" key="3">
    <source>
        <dbReference type="EMBL" id="GHD14424.1"/>
    </source>
</evidence>
<dbReference type="GO" id="GO:0006508">
    <property type="term" value="P:proteolysis"/>
    <property type="evidence" value="ECO:0007669"/>
    <property type="project" value="InterPro"/>
</dbReference>
<dbReference type="Proteomes" id="UP000654947">
    <property type="component" value="Unassembled WGS sequence"/>
</dbReference>
<dbReference type="GO" id="GO:0008236">
    <property type="term" value="F:serine-type peptidase activity"/>
    <property type="evidence" value="ECO:0007669"/>
    <property type="project" value="InterPro"/>
</dbReference>
<organism evidence="3 4">
    <name type="scientific">Nocardiopsis kunsanensis</name>
    <dbReference type="NCBI Taxonomy" id="141693"/>
    <lineage>
        <taxon>Bacteria</taxon>
        <taxon>Bacillati</taxon>
        <taxon>Actinomycetota</taxon>
        <taxon>Actinomycetes</taxon>
        <taxon>Streptosporangiales</taxon>
        <taxon>Nocardiopsidaceae</taxon>
        <taxon>Nocardiopsis</taxon>
    </lineage>
</organism>
<name>A0A918X5U2_9ACTN</name>
<evidence type="ECO:0000256" key="1">
    <source>
        <dbReference type="SAM" id="MobiDB-lite"/>
    </source>
</evidence>
<dbReference type="InterPro" id="IPR050585">
    <property type="entry name" value="Xaa-Pro_dipeptidyl-ppase/CocE"/>
</dbReference>
<feature type="domain" description="Peptidase S9 prolyl oligopeptidase catalytic" evidence="2">
    <location>
        <begin position="411"/>
        <end position="616"/>
    </location>
</feature>
<proteinExistence type="predicted"/>
<dbReference type="SUPFAM" id="SSF82171">
    <property type="entry name" value="DPP6 N-terminal domain-like"/>
    <property type="match status" value="1"/>
</dbReference>
<dbReference type="Gene3D" id="3.40.50.1820">
    <property type="entry name" value="alpha/beta hydrolase"/>
    <property type="match status" value="1"/>
</dbReference>
<dbReference type="AlphaFoldDB" id="A0A918X5U2"/>
<accession>A0A918X5U2</accession>
<comment type="caution">
    <text evidence="3">The sequence shown here is derived from an EMBL/GenBank/DDBJ whole genome shotgun (WGS) entry which is preliminary data.</text>
</comment>
<feature type="region of interest" description="Disordered" evidence="1">
    <location>
        <begin position="624"/>
        <end position="711"/>
    </location>
</feature>
<dbReference type="InterPro" id="IPR011042">
    <property type="entry name" value="6-blade_b-propeller_TolB-like"/>
</dbReference>
<dbReference type="InterPro" id="IPR001375">
    <property type="entry name" value="Peptidase_S9_cat"/>
</dbReference>
<evidence type="ECO:0000259" key="2">
    <source>
        <dbReference type="Pfam" id="PF00326"/>
    </source>
</evidence>
<sequence>MAFPSVEGDEVWWEENRPDEGGRTTLMHRNGDGTVTELLPSTWSVGTRVHEYGGRSHLPVPRRDDKALVRMAVVFANSHDQRLYMLDRGSQTPTPLTPEPDSGQSLRYADPALGADGKSVVCVSEEHRADGGSPRRSIVSVPLSGRGSHDPSAVVELTSGADFYASPTPSPDGTHLAYVRWNHPRMPWDGTELRVGTLTGGVLNDEYTIKGGVEESVVSPLWADTNTLYLASDWPGFWNLYQAGLTGQAIALYPAEEEFHTPPGRLGHRSFQVLDSGRVVALHGESDLTPSVYDPDTLDLKPIRTDLTTWSQLHSDGRTAVAVASSPTTPPCLVRIDPETATVEVLRRSMQDPPEAGLLPEPREESLPGRYGAPVHVRVYPPTNPEVEASGPAPFVVWAHGGPVSHSTSEFDLVKAYFTSRGIGVADVDYGGSTGHGRSYRKRIHKQWGAIDVEDCATVARSLAERGEADPERLAIRGPSAGGFTALLALTGDTFACGVSLFGVTDLLGFGETTHDFESRFLDTLVGPLPGFEETYRERSPLNRVEDIDVPVLLLQGLEDTVVTPDQALGMARGLGERGVEHALLEFEGEGHGFAGAAARTRSLEAELGFYATVFGFTADVPSLELSTAPPEPRPEVEETRDGAGGEEPEAATGDGEPETATGHENSGSAKEAPEQNTGPGAPTDTEPAGDSTNAEEDRNPEPPETGPTPT</sequence>
<protein>
    <submittedName>
        <fullName evidence="3">Acyl-peptide hydrolase</fullName>
    </submittedName>
</protein>
<feature type="region of interest" description="Disordered" evidence="1">
    <location>
        <begin position="126"/>
        <end position="145"/>
    </location>
</feature>
<dbReference type="EMBL" id="BMXL01000001">
    <property type="protein sequence ID" value="GHD14424.1"/>
    <property type="molecule type" value="Genomic_DNA"/>
</dbReference>
<dbReference type="SUPFAM" id="SSF53474">
    <property type="entry name" value="alpha/beta-Hydrolases"/>
    <property type="match status" value="1"/>
</dbReference>
<dbReference type="Gene3D" id="2.120.10.30">
    <property type="entry name" value="TolB, C-terminal domain"/>
    <property type="match status" value="1"/>
</dbReference>
<dbReference type="Pfam" id="PF00326">
    <property type="entry name" value="Peptidase_S9"/>
    <property type="match status" value="1"/>
</dbReference>
<feature type="compositionally biased region" description="Polar residues" evidence="1">
    <location>
        <begin position="663"/>
        <end position="679"/>
    </location>
</feature>
<keyword evidence="3" id="KW-0378">Hydrolase</keyword>